<dbReference type="GO" id="GO:0016491">
    <property type="term" value="F:oxidoreductase activity"/>
    <property type="evidence" value="ECO:0007669"/>
    <property type="project" value="InterPro"/>
</dbReference>
<dbReference type="EMBL" id="PVNH01000009">
    <property type="protein sequence ID" value="PRX45402.1"/>
    <property type="molecule type" value="Genomic_DNA"/>
</dbReference>
<dbReference type="RefSeq" id="WP_106180618.1">
    <property type="nucleotide sequence ID" value="NZ_PVNH01000009.1"/>
</dbReference>
<dbReference type="OrthoDB" id="9812295at2"/>
<protein>
    <submittedName>
        <fullName evidence="2">NAD(P)H-dependent FMN reductase</fullName>
    </submittedName>
</protein>
<dbReference type="InterPro" id="IPR029039">
    <property type="entry name" value="Flavoprotein-like_sf"/>
</dbReference>
<reference evidence="2 3" key="1">
    <citation type="submission" date="2018-03" db="EMBL/GenBank/DDBJ databases">
        <title>Genomic Encyclopedia of Type Strains, Phase III (KMG-III): the genomes of soil and plant-associated and newly described type strains.</title>
        <authorList>
            <person name="Whitman W."/>
        </authorList>
    </citation>
    <scope>NUCLEOTIDE SEQUENCE [LARGE SCALE GENOMIC DNA]</scope>
    <source>
        <strain evidence="2 3">CGMCC 4.7125</strain>
    </source>
</reference>
<evidence type="ECO:0000259" key="1">
    <source>
        <dbReference type="Pfam" id="PF03358"/>
    </source>
</evidence>
<dbReference type="PANTHER" id="PTHR30543:SF21">
    <property type="entry name" value="NAD(P)H-DEPENDENT FMN REDUCTASE LOT6"/>
    <property type="match status" value="1"/>
</dbReference>
<dbReference type="PANTHER" id="PTHR30543">
    <property type="entry name" value="CHROMATE REDUCTASE"/>
    <property type="match status" value="1"/>
</dbReference>
<dbReference type="Gene3D" id="3.40.50.360">
    <property type="match status" value="1"/>
</dbReference>
<keyword evidence="3" id="KW-1185">Reference proteome</keyword>
<comment type="caution">
    <text evidence="2">The sequence shown here is derived from an EMBL/GenBank/DDBJ whole genome shotgun (WGS) entry which is preliminary data.</text>
</comment>
<dbReference type="Pfam" id="PF03358">
    <property type="entry name" value="FMN_red"/>
    <property type="match status" value="1"/>
</dbReference>
<dbReference type="InterPro" id="IPR050712">
    <property type="entry name" value="NAD(P)H-dep_reductase"/>
</dbReference>
<organism evidence="2 3">
    <name type="scientific">Prauserella shujinwangii</name>
    <dbReference type="NCBI Taxonomy" id="1453103"/>
    <lineage>
        <taxon>Bacteria</taxon>
        <taxon>Bacillati</taxon>
        <taxon>Actinomycetota</taxon>
        <taxon>Actinomycetes</taxon>
        <taxon>Pseudonocardiales</taxon>
        <taxon>Pseudonocardiaceae</taxon>
        <taxon>Prauserella</taxon>
    </lineage>
</organism>
<dbReference type="InterPro" id="IPR005025">
    <property type="entry name" value="FMN_Rdtase-like_dom"/>
</dbReference>
<dbReference type="AlphaFoldDB" id="A0A2T0LQ64"/>
<gene>
    <name evidence="2" type="ORF">B0I33_10965</name>
</gene>
<dbReference type="GO" id="GO:0005829">
    <property type="term" value="C:cytosol"/>
    <property type="evidence" value="ECO:0007669"/>
    <property type="project" value="TreeGrafter"/>
</dbReference>
<feature type="domain" description="NADPH-dependent FMN reductase-like" evidence="1">
    <location>
        <begin position="9"/>
        <end position="144"/>
    </location>
</feature>
<accession>A0A2T0LQ64</accession>
<dbReference type="Proteomes" id="UP000238362">
    <property type="component" value="Unassembled WGS sequence"/>
</dbReference>
<dbReference type="GO" id="GO:0010181">
    <property type="term" value="F:FMN binding"/>
    <property type="evidence" value="ECO:0007669"/>
    <property type="project" value="TreeGrafter"/>
</dbReference>
<evidence type="ECO:0000313" key="2">
    <source>
        <dbReference type="EMBL" id="PRX45402.1"/>
    </source>
</evidence>
<dbReference type="SUPFAM" id="SSF52218">
    <property type="entry name" value="Flavoproteins"/>
    <property type="match status" value="1"/>
</dbReference>
<evidence type="ECO:0000313" key="3">
    <source>
        <dbReference type="Proteomes" id="UP000238362"/>
    </source>
</evidence>
<name>A0A2T0LQ64_9PSEU</name>
<proteinExistence type="predicted"/>
<sequence length="183" mass="20402">MRKGEHPLRVAVIIGSTREGRAGAEVAEWFLGRLGERPDFAPAVVDLADFSFPARLPGVPTREMTDFTRRIDAAEAFVVVTPEYNRGYPASLKQAIDLAYDEWHAKPVGFVSYGCRSAGLFAVEQLRVVFTELHTVTVRDTVSFNLLDQRSDAVMASVTSMLDQLRWWGRALRDARAAIPYVS</sequence>